<keyword evidence="3" id="KW-1185">Reference proteome</keyword>
<keyword evidence="1" id="KW-0812">Transmembrane</keyword>
<gene>
    <name evidence="2" type="ORF">ACFSJS_14830</name>
</gene>
<evidence type="ECO:0000256" key="1">
    <source>
        <dbReference type="SAM" id="Phobius"/>
    </source>
</evidence>
<reference evidence="3" key="1">
    <citation type="journal article" date="2019" name="Int. J. Syst. Evol. Microbiol.">
        <title>The Global Catalogue of Microorganisms (GCM) 10K type strain sequencing project: providing services to taxonomists for standard genome sequencing and annotation.</title>
        <authorList>
            <consortium name="The Broad Institute Genomics Platform"/>
            <consortium name="The Broad Institute Genome Sequencing Center for Infectious Disease"/>
            <person name="Wu L."/>
            <person name="Ma J."/>
        </authorList>
    </citation>
    <scope>NUCLEOTIDE SEQUENCE [LARGE SCALE GENOMIC DNA]</scope>
    <source>
        <strain evidence="3">CGMCC 4.7455</strain>
    </source>
</reference>
<comment type="caution">
    <text evidence="2">The sequence shown here is derived from an EMBL/GenBank/DDBJ whole genome shotgun (WGS) entry which is preliminary data.</text>
</comment>
<dbReference type="Proteomes" id="UP001597365">
    <property type="component" value="Unassembled WGS sequence"/>
</dbReference>
<evidence type="ECO:0000313" key="3">
    <source>
        <dbReference type="Proteomes" id="UP001597365"/>
    </source>
</evidence>
<accession>A0ABW4PJN3</accession>
<feature type="transmembrane region" description="Helical" evidence="1">
    <location>
        <begin position="6"/>
        <end position="33"/>
    </location>
</feature>
<dbReference type="EMBL" id="JBHUFU010000008">
    <property type="protein sequence ID" value="MFD1830939.1"/>
    <property type="molecule type" value="Genomic_DNA"/>
</dbReference>
<proteinExistence type="predicted"/>
<organism evidence="2 3">
    <name type="scientific">Streptomyces desertarenae</name>
    <dbReference type="NCBI Taxonomy" id="2666184"/>
    <lineage>
        <taxon>Bacteria</taxon>
        <taxon>Bacillati</taxon>
        <taxon>Actinomycetota</taxon>
        <taxon>Actinomycetes</taxon>
        <taxon>Kitasatosporales</taxon>
        <taxon>Streptomycetaceae</taxon>
        <taxon>Streptomyces</taxon>
    </lineage>
</organism>
<protein>
    <submittedName>
        <fullName evidence="2">Uncharacterized protein</fullName>
    </submittedName>
</protein>
<name>A0ABW4PJN3_9ACTN</name>
<sequence length="42" mass="4500">MTETILLVLGLVAAPIIALALLTWGLNGTAWLLDHFGSRKLP</sequence>
<evidence type="ECO:0000313" key="2">
    <source>
        <dbReference type="EMBL" id="MFD1830939.1"/>
    </source>
</evidence>
<keyword evidence="1" id="KW-0472">Membrane</keyword>
<keyword evidence="1" id="KW-1133">Transmembrane helix</keyword>
<dbReference type="RefSeq" id="WP_380900376.1">
    <property type="nucleotide sequence ID" value="NZ_JBHUFU010000008.1"/>
</dbReference>